<sequence>MKNSILLVGFITIFSFACHQSRTPAKEGAVVDTPAIAPAADTTPVIVEDSTVTVVADTVVIDTAKLIGKWLQPVTGKDNEWQGMELRKNRKVLAINMYSLVYEKWELQHDTLLLWNHAEGVKSSDSTRTVDTAIIRELTDTSLVLFPVKAAEGYLEKYRKETGGKKVKSRK</sequence>
<dbReference type="OrthoDB" id="199694at2"/>
<protein>
    <recommendedName>
        <fullName evidence="1">Lipocalin-like domain-containing protein</fullName>
    </recommendedName>
</protein>
<dbReference type="PROSITE" id="PS51257">
    <property type="entry name" value="PROKAR_LIPOPROTEIN"/>
    <property type="match status" value="1"/>
</dbReference>
<organism evidence="2 3">
    <name type="scientific">Chitinophaga silvisoli</name>
    <dbReference type="NCBI Taxonomy" id="2291814"/>
    <lineage>
        <taxon>Bacteria</taxon>
        <taxon>Pseudomonadati</taxon>
        <taxon>Bacteroidota</taxon>
        <taxon>Chitinophagia</taxon>
        <taxon>Chitinophagales</taxon>
        <taxon>Chitinophagaceae</taxon>
        <taxon>Chitinophaga</taxon>
    </lineage>
</organism>
<comment type="caution">
    <text evidence="2">The sequence shown here is derived from an EMBL/GenBank/DDBJ whole genome shotgun (WGS) entry which is preliminary data.</text>
</comment>
<dbReference type="InterPro" id="IPR024311">
    <property type="entry name" value="Lipocalin-like"/>
</dbReference>
<feature type="domain" description="Lipocalin-like" evidence="1">
    <location>
        <begin position="63"/>
        <end position="159"/>
    </location>
</feature>
<keyword evidence="3" id="KW-1185">Reference proteome</keyword>
<accession>A0A3E1P5R7</accession>
<reference evidence="2 3" key="1">
    <citation type="submission" date="2018-08" db="EMBL/GenBank/DDBJ databases">
        <title>Chitinophaga sp. K20C18050901, a novel bacterium isolated from forest soil.</title>
        <authorList>
            <person name="Wang C."/>
        </authorList>
    </citation>
    <scope>NUCLEOTIDE SEQUENCE [LARGE SCALE GENOMIC DNA]</scope>
    <source>
        <strain evidence="2 3">K20C18050901</strain>
    </source>
</reference>
<name>A0A3E1P5R7_9BACT</name>
<dbReference type="Pfam" id="PF12702">
    <property type="entry name" value="Lipocalin_3"/>
    <property type="match status" value="1"/>
</dbReference>
<dbReference type="Proteomes" id="UP000261174">
    <property type="component" value="Unassembled WGS sequence"/>
</dbReference>
<evidence type="ECO:0000313" key="3">
    <source>
        <dbReference type="Proteomes" id="UP000261174"/>
    </source>
</evidence>
<evidence type="ECO:0000313" key="2">
    <source>
        <dbReference type="EMBL" id="RFM35460.1"/>
    </source>
</evidence>
<dbReference type="RefSeq" id="WP_116852953.1">
    <property type="nucleotide sequence ID" value="NZ_QTJV01000002.1"/>
</dbReference>
<dbReference type="EMBL" id="QTJV01000002">
    <property type="protein sequence ID" value="RFM35460.1"/>
    <property type="molecule type" value="Genomic_DNA"/>
</dbReference>
<gene>
    <name evidence="2" type="ORF">DXN04_08720</name>
</gene>
<proteinExistence type="predicted"/>
<dbReference type="AlphaFoldDB" id="A0A3E1P5R7"/>
<dbReference type="Gene3D" id="2.40.128.280">
    <property type="match status" value="1"/>
</dbReference>
<evidence type="ECO:0000259" key="1">
    <source>
        <dbReference type="Pfam" id="PF12702"/>
    </source>
</evidence>